<dbReference type="Pfam" id="PF00675">
    <property type="entry name" value="Peptidase_M16"/>
    <property type="match status" value="1"/>
</dbReference>
<dbReference type="SUPFAM" id="SSF63411">
    <property type="entry name" value="LuxS/MPP-like metallohydrolase"/>
    <property type="match status" value="2"/>
</dbReference>
<evidence type="ECO:0000259" key="4">
    <source>
        <dbReference type="Pfam" id="PF05193"/>
    </source>
</evidence>
<gene>
    <name evidence="5" type="ORF">BSR29_03570</name>
</gene>
<sequence length="443" mass="48203">MDLPCLPGTDPKSHITFEEDGSLIERSVLPGGTRIITQQVPATRSVAIACWLPVGSRDETEGHYGATHYLEHLLFKGTKTRTALQLANAFEEVGGMSNASTSKDYTNYYARVLSSDLPMAVETLLDMVTSSVIDPEQMALERGVILEELAAAEDDPMDVLFEAYSSVAYAGTALARPVGGTPETVKAITRDGIWEHYQRTYRSENLVITAAGDVDHATLCALVTAGLERGGWATSGDLTPKARRSPDAIPAAQAARLVRSKDIEQAQVAVGTRSLPLGDPDRWAMNVMVSILGSGMTSRLFQEIREKRGLAYTTFAFNHAYTEAGAFGMYAGCKPHNTEEIEKVMDQVWAELAENGPTEAELQRILGHTRGTMALGMEDNFARMYRLGRSEISTGNLTPLSEQLEAVAHVDVDDVKNIAARLYEGPRFNVTVQTNRTTSPATN</sequence>
<dbReference type="InterPro" id="IPR001431">
    <property type="entry name" value="Pept_M16_Zn_BS"/>
</dbReference>
<proteinExistence type="inferred from homology"/>
<feature type="domain" description="Peptidase M16 N-terminal" evidence="3">
    <location>
        <begin position="34"/>
        <end position="181"/>
    </location>
</feature>
<feature type="domain" description="Peptidase M16 C-terminal" evidence="4">
    <location>
        <begin position="188"/>
        <end position="365"/>
    </location>
</feature>
<dbReference type="PANTHER" id="PTHR11851">
    <property type="entry name" value="METALLOPROTEASE"/>
    <property type="match status" value="1"/>
</dbReference>
<dbReference type="InterPro" id="IPR007863">
    <property type="entry name" value="Peptidase_M16_C"/>
</dbReference>
<dbReference type="InterPro" id="IPR011249">
    <property type="entry name" value="Metalloenz_LuxS/M16"/>
</dbReference>
<dbReference type="GO" id="GO:0046872">
    <property type="term" value="F:metal ion binding"/>
    <property type="evidence" value="ECO:0007669"/>
    <property type="project" value="InterPro"/>
</dbReference>
<protein>
    <recommendedName>
        <fullName evidence="7">Insulinase family protein</fullName>
    </recommendedName>
</protein>
<reference evidence="5 6" key="1">
    <citation type="submission" date="2016-11" db="EMBL/GenBank/DDBJ databases">
        <title>Actinomyces gypaetusis sp. nov. isolated from the vulture Gypaetus barbatus in Qinghai Tibet Plateau China.</title>
        <authorList>
            <person name="Meng X."/>
        </authorList>
    </citation>
    <scope>NUCLEOTIDE SEQUENCE [LARGE SCALE GENOMIC DNA]</scope>
    <source>
        <strain evidence="5 6">VUL4_2</strain>
    </source>
</reference>
<dbReference type="InterPro" id="IPR011765">
    <property type="entry name" value="Pept_M16_N"/>
</dbReference>
<dbReference type="Pfam" id="PF05193">
    <property type="entry name" value="Peptidase_M16_C"/>
    <property type="match status" value="1"/>
</dbReference>
<organism evidence="5 6">
    <name type="scientific">Boudabousia liubingyangii</name>
    <dbReference type="NCBI Taxonomy" id="1921764"/>
    <lineage>
        <taxon>Bacteria</taxon>
        <taxon>Bacillati</taxon>
        <taxon>Actinomycetota</taxon>
        <taxon>Actinomycetes</taxon>
        <taxon>Actinomycetales</taxon>
        <taxon>Actinomycetaceae</taxon>
        <taxon>Boudabousia</taxon>
    </lineage>
</organism>
<evidence type="ECO:0000256" key="2">
    <source>
        <dbReference type="RuleBase" id="RU004447"/>
    </source>
</evidence>
<evidence type="ECO:0000313" key="6">
    <source>
        <dbReference type="Proteomes" id="UP000186785"/>
    </source>
</evidence>
<dbReference type="Proteomes" id="UP000186785">
    <property type="component" value="Unassembled WGS sequence"/>
</dbReference>
<dbReference type="PANTHER" id="PTHR11851:SF49">
    <property type="entry name" value="MITOCHONDRIAL-PROCESSING PEPTIDASE SUBUNIT ALPHA"/>
    <property type="match status" value="1"/>
</dbReference>
<name>A0A1Q5PNT5_9ACTO</name>
<dbReference type="PROSITE" id="PS00143">
    <property type="entry name" value="INSULINASE"/>
    <property type="match status" value="1"/>
</dbReference>
<comment type="similarity">
    <text evidence="1 2">Belongs to the peptidase M16 family.</text>
</comment>
<dbReference type="GO" id="GO:0004222">
    <property type="term" value="F:metalloendopeptidase activity"/>
    <property type="evidence" value="ECO:0007669"/>
    <property type="project" value="InterPro"/>
</dbReference>
<dbReference type="GO" id="GO:0006508">
    <property type="term" value="P:proteolysis"/>
    <property type="evidence" value="ECO:0007669"/>
    <property type="project" value="InterPro"/>
</dbReference>
<comment type="caution">
    <text evidence="5">The sequence shown here is derived from an EMBL/GenBank/DDBJ whole genome shotgun (WGS) entry which is preliminary data.</text>
</comment>
<evidence type="ECO:0000259" key="3">
    <source>
        <dbReference type="Pfam" id="PF00675"/>
    </source>
</evidence>
<dbReference type="Gene3D" id="3.30.830.10">
    <property type="entry name" value="Metalloenzyme, LuxS/M16 peptidase-like"/>
    <property type="match status" value="2"/>
</dbReference>
<dbReference type="STRING" id="1921764.BSR28_03140"/>
<dbReference type="EMBL" id="MQSV01000002">
    <property type="protein sequence ID" value="OKL49177.1"/>
    <property type="molecule type" value="Genomic_DNA"/>
</dbReference>
<evidence type="ECO:0008006" key="7">
    <source>
        <dbReference type="Google" id="ProtNLM"/>
    </source>
</evidence>
<dbReference type="InterPro" id="IPR050361">
    <property type="entry name" value="MPP/UQCRC_Complex"/>
</dbReference>
<evidence type="ECO:0000256" key="1">
    <source>
        <dbReference type="ARBA" id="ARBA00007261"/>
    </source>
</evidence>
<keyword evidence="6" id="KW-1185">Reference proteome</keyword>
<evidence type="ECO:0000313" key="5">
    <source>
        <dbReference type="EMBL" id="OKL49177.1"/>
    </source>
</evidence>
<accession>A0A1Q5PNT5</accession>
<dbReference type="AlphaFoldDB" id="A0A1Q5PNT5"/>